<name>A0ACB6RIU9_9PLEO</name>
<accession>A0ACB6RIU9</accession>
<sequence length="133" mass="14825">MSVNNTWNALGFHFEGFSSSLYPWYASNLIIEKKSTFNCCTANVDAKNRHSARGGGTHVLTLNLDFLSPLIEENITGAFWSIILKNLHTKQHQISPRDCSGRRLASRASKGPYYGPYKVNRNGQVFSTNVPSS</sequence>
<evidence type="ECO:0000313" key="1">
    <source>
        <dbReference type="EMBL" id="KAF2478265.1"/>
    </source>
</evidence>
<evidence type="ECO:0000313" key="2">
    <source>
        <dbReference type="Proteomes" id="UP000799755"/>
    </source>
</evidence>
<proteinExistence type="predicted"/>
<gene>
    <name evidence="1" type="ORF">BDR25DRAFT_348528</name>
</gene>
<comment type="caution">
    <text evidence="1">The sequence shown here is derived from an EMBL/GenBank/DDBJ whole genome shotgun (WGS) entry which is preliminary data.</text>
</comment>
<organism evidence="1 2">
    <name type="scientific">Lindgomyces ingoldianus</name>
    <dbReference type="NCBI Taxonomy" id="673940"/>
    <lineage>
        <taxon>Eukaryota</taxon>
        <taxon>Fungi</taxon>
        <taxon>Dikarya</taxon>
        <taxon>Ascomycota</taxon>
        <taxon>Pezizomycotina</taxon>
        <taxon>Dothideomycetes</taxon>
        <taxon>Pleosporomycetidae</taxon>
        <taxon>Pleosporales</taxon>
        <taxon>Lindgomycetaceae</taxon>
        <taxon>Lindgomyces</taxon>
    </lineage>
</organism>
<reference evidence="1" key="1">
    <citation type="journal article" date="2020" name="Stud. Mycol.">
        <title>101 Dothideomycetes genomes: a test case for predicting lifestyles and emergence of pathogens.</title>
        <authorList>
            <person name="Haridas S."/>
            <person name="Albert R."/>
            <person name="Binder M."/>
            <person name="Bloem J."/>
            <person name="Labutti K."/>
            <person name="Salamov A."/>
            <person name="Andreopoulos B."/>
            <person name="Baker S."/>
            <person name="Barry K."/>
            <person name="Bills G."/>
            <person name="Bluhm B."/>
            <person name="Cannon C."/>
            <person name="Castanera R."/>
            <person name="Culley D."/>
            <person name="Daum C."/>
            <person name="Ezra D."/>
            <person name="Gonzalez J."/>
            <person name="Henrissat B."/>
            <person name="Kuo A."/>
            <person name="Liang C."/>
            <person name="Lipzen A."/>
            <person name="Lutzoni F."/>
            <person name="Magnuson J."/>
            <person name="Mondo S."/>
            <person name="Nolan M."/>
            <person name="Ohm R."/>
            <person name="Pangilinan J."/>
            <person name="Park H.-J."/>
            <person name="Ramirez L."/>
            <person name="Alfaro M."/>
            <person name="Sun H."/>
            <person name="Tritt A."/>
            <person name="Yoshinaga Y."/>
            <person name="Zwiers L.-H."/>
            <person name="Turgeon B."/>
            <person name="Goodwin S."/>
            <person name="Spatafora J."/>
            <person name="Crous P."/>
            <person name="Grigoriev I."/>
        </authorList>
    </citation>
    <scope>NUCLEOTIDE SEQUENCE</scope>
    <source>
        <strain evidence="1">ATCC 200398</strain>
    </source>
</reference>
<keyword evidence="2" id="KW-1185">Reference proteome</keyword>
<protein>
    <submittedName>
        <fullName evidence="1">Uncharacterized protein</fullName>
    </submittedName>
</protein>
<dbReference type="EMBL" id="MU003492">
    <property type="protein sequence ID" value="KAF2478265.1"/>
    <property type="molecule type" value="Genomic_DNA"/>
</dbReference>
<dbReference type="Proteomes" id="UP000799755">
    <property type="component" value="Unassembled WGS sequence"/>
</dbReference>